<dbReference type="PANTHER" id="PTHR42996">
    <property type="entry name" value="PHOSPHATE-BINDING PROTEIN PSTS"/>
    <property type="match status" value="1"/>
</dbReference>
<accession>A0AAD9KUB2</accession>
<dbReference type="InterPro" id="IPR050962">
    <property type="entry name" value="Phosphate-bind_PstS"/>
</dbReference>
<reference evidence="6" key="1">
    <citation type="journal article" date="2023" name="Mol. Biol. Evol.">
        <title>Third-Generation Sequencing Reveals the Adaptive Role of the Epigenome in Three Deep-Sea Polychaetes.</title>
        <authorList>
            <person name="Perez M."/>
            <person name="Aroh O."/>
            <person name="Sun Y."/>
            <person name="Lan Y."/>
            <person name="Juniper S.K."/>
            <person name="Young C.R."/>
            <person name="Angers B."/>
            <person name="Qian P.Y."/>
        </authorList>
    </citation>
    <scope>NUCLEOTIDE SEQUENCE</scope>
    <source>
        <strain evidence="6">R07B-5</strain>
    </source>
</reference>
<dbReference type="Proteomes" id="UP001209878">
    <property type="component" value="Unassembled WGS sequence"/>
</dbReference>
<evidence type="ECO:0000256" key="4">
    <source>
        <dbReference type="SAM" id="SignalP"/>
    </source>
</evidence>
<keyword evidence="2" id="KW-0813">Transport</keyword>
<evidence type="ECO:0000259" key="5">
    <source>
        <dbReference type="Pfam" id="PF12849"/>
    </source>
</evidence>
<keyword evidence="7" id="KW-1185">Reference proteome</keyword>
<dbReference type="InterPro" id="IPR005673">
    <property type="entry name" value="ABC_phos-bd_PstS"/>
</dbReference>
<evidence type="ECO:0000256" key="3">
    <source>
        <dbReference type="ARBA" id="ARBA00022592"/>
    </source>
</evidence>
<evidence type="ECO:0000313" key="6">
    <source>
        <dbReference type="EMBL" id="KAK2177561.1"/>
    </source>
</evidence>
<feature type="signal peptide" evidence="4">
    <location>
        <begin position="1"/>
        <end position="25"/>
    </location>
</feature>
<dbReference type="InterPro" id="IPR024370">
    <property type="entry name" value="PBP_domain"/>
</dbReference>
<dbReference type="GO" id="GO:0043190">
    <property type="term" value="C:ATP-binding cassette (ABC) transporter complex"/>
    <property type="evidence" value="ECO:0007669"/>
    <property type="project" value="InterPro"/>
</dbReference>
<comment type="caution">
    <text evidence="6">The sequence shown here is derived from an EMBL/GenBank/DDBJ whole genome shotgun (WGS) entry which is preliminary data.</text>
</comment>
<proteinExistence type="inferred from homology"/>
<dbReference type="PIRSF" id="PIRSF002756">
    <property type="entry name" value="PstS"/>
    <property type="match status" value="1"/>
</dbReference>
<dbReference type="Gene3D" id="3.40.190.10">
    <property type="entry name" value="Periplasmic binding protein-like II"/>
    <property type="match status" value="2"/>
</dbReference>
<dbReference type="Pfam" id="PF12849">
    <property type="entry name" value="PBP_like_2"/>
    <property type="match status" value="1"/>
</dbReference>
<dbReference type="EMBL" id="JAODUO010000590">
    <property type="protein sequence ID" value="KAK2177561.1"/>
    <property type="molecule type" value="Genomic_DNA"/>
</dbReference>
<evidence type="ECO:0000256" key="2">
    <source>
        <dbReference type="ARBA" id="ARBA00022448"/>
    </source>
</evidence>
<gene>
    <name evidence="6" type="ORF">NP493_591g00007</name>
</gene>
<evidence type="ECO:0000256" key="1">
    <source>
        <dbReference type="ARBA" id="ARBA00008725"/>
    </source>
</evidence>
<evidence type="ECO:0000313" key="7">
    <source>
        <dbReference type="Proteomes" id="UP001209878"/>
    </source>
</evidence>
<sequence length="368" mass="40872">MFVTWRLVCVAVITLAGSDVRATLGRPSVSLLGSGASFPSRLYVEWAAAFKAFRKDKVQLQMTYKSTGSGQGNAMTIDRRQEVHYAGSDLLLTNNTYRQVPDLQMLPTSAGAVVIIVNLPGIKTLKLTPEVLVGIYNGTYTLWSDPDLKSLNPDLDLPMKHIRVVVRSDTSGTTEIFTRALSAFDTKWRDTFGWFSKGLNESADPNLRWNSSAYWLSGRTSLGVSGVVTAVKYSISYVSLLATRHLGLTRCKLSNKAGRSLAPSLDAIRRVVKAGNGKFDTRFNADLVDSNGAQSYPIVAYTYLVIRMKTMKNCDSAKELYRYIAWFTTNEEASYLCKENGMIPLSKNASERIVRGKYRVLCERLIHS</sequence>
<name>A0AAD9KUB2_RIDPI</name>
<keyword evidence="3" id="KW-0592">Phosphate transport</keyword>
<dbReference type="CDD" id="cd13565">
    <property type="entry name" value="PBP2_PstS"/>
    <property type="match status" value="1"/>
</dbReference>
<dbReference type="PANTHER" id="PTHR42996:SF1">
    <property type="entry name" value="PHOSPHATE-BINDING PROTEIN PSTS"/>
    <property type="match status" value="1"/>
</dbReference>
<keyword evidence="4" id="KW-0732">Signal</keyword>
<feature type="chain" id="PRO_5042209256" description="PBP domain-containing protein" evidence="4">
    <location>
        <begin position="26"/>
        <end position="368"/>
    </location>
</feature>
<dbReference type="SUPFAM" id="SSF53850">
    <property type="entry name" value="Periplasmic binding protein-like II"/>
    <property type="match status" value="1"/>
</dbReference>
<dbReference type="AlphaFoldDB" id="A0AAD9KUB2"/>
<feature type="domain" description="PBP" evidence="5">
    <location>
        <begin position="29"/>
        <end position="331"/>
    </location>
</feature>
<dbReference type="GO" id="GO:0035435">
    <property type="term" value="P:phosphate ion transmembrane transport"/>
    <property type="evidence" value="ECO:0007669"/>
    <property type="project" value="InterPro"/>
</dbReference>
<protein>
    <recommendedName>
        <fullName evidence="5">PBP domain-containing protein</fullName>
    </recommendedName>
</protein>
<dbReference type="GO" id="GO:0042301">
    <property type="term" value="F:phosphate ion binding"/>
    <property type="evidence" value="ECO:0007669"/>
    <property type="project" value="InterPro"/>
</dbReference>
<organism evidence="6 7">
    <name type="scientific">Ridgeia piscesae</name>
    <name type="common">Tubeworm</name>
    <dbReference type="NCBI Taxonomy" id="27915"/>
    <lineage>
        <taxon>Eukaryota</taxon>
        <taxon>Metazoa</taxon>
        <taxon>Spiralia</taxon>
        <taxon>Lophotrochozoa</taxon>
        <taxon>Annelida</taxon>
        <taxon>Polychaeta</taxon>
        <taxon>Sedentaria</taxon>
        <taxon>Canalipalpata</taxon>
        <taxon>Sabellida</taxon>
        <taxon>Siboglinidae</taxon>
        <taxon>Ridgeia</taxon>
    </lineage>
</organism>
<comment type="similarity">
    <text evidence="1">Belongs to the PstS family.</text>
</comment>